<evidence type="ECO:0008006" key="3">
    <source>
        <dbReference type="Google" id="ProtNLM"/>
    </source>
</evidence>
<dbReference type="EMBL" id="PUIO01000047">
    <property type="protein sequence ID" value="PQP19027.1"/>
    <property type="molecule type" value="Genomic_DNA"/>
</dbReference>
<name>A0A2S8IW71_RHOOP</name>
<dbReference type="AlphaFoldDB" id="A0A2S8IW71"/>
<comment type="caution">
    <text evidence="1">The sequence shown here is derived from an EMBL/GenBank/DDBJ whole genome shotgun (WGS) entry which is preliminary data.</text>
</comment>
<sequence length="166" mass="18237">MRIVTWTQNDLVEAGFSGFVRFAELPGTGVPADPGVYVIVRPTRTDPAFLDKSPAGWFKGKDPSVPLAALENAWVPRSEVVYIGKASGGSTGRRGLRKRLDEYRLHGAGEPVGHWGGRYIWQLADSEELLVGWKPTADEDARTLERTMIAEFSAAHSRRPFANLTG</sequence>
<proteinExistence type="predicted"/>
<protein>
    <recommendedName>
        <fullName evidence="3">GIY-YIG domain-containing protein</fullName>
    </recommendedName>
</protein>
<reference evidence="2" key="1">
    <citation type="submission" date="2018-02" db="EMBL/GenBank/DDBJ databases">
        <title>Draft genome sequencing of Rhodococcus opacus KU647198.</title>
        <authorList>
            <person name="Zheng B.-X."/>
        </authorList>
    </citation>
    <scope>NUCLEOTIDE SEQUENCE [LARGE SCALE GENOMIC DNA]</scope>
    <source>
        <strain evidence="2">04-OD7</strain>
    </source>
</reference>
<gene>
    <name evidence="1" type="ORF">C5613_31525</name>
</gene>
<organism evidence="1 2">
    <name type="scientific">Rhodococcus opacus</name>
    <name type="common">Nocardia opaca</name>
    <dbReference type="NCBI Taxonomy" id="37919"/>
    <lineage>
        <taxon>Bacteria</taxon>
        <taxon>Bacillati</taxon>
        <taxon>Actinomycetota</taxon>
        <taxon>Actinomycetes</taxon>
        <taxon>Mycobacteriales</taxon>
        <taxon>Nocardiaceae</taxon>
        <taxon>Rhodococcus</taxon>
    </lineage>
</organism>
<accession>A0A2S8IW71</accession>
<evidence type="ECO:0000313" key="2">
    <source>
        <dbReference type="Proteomes" id="UP000239290"/>
    </source>
</evidence>
<evidence type="ECO:0000313" key="1">
    <source>
        <dbReference type="EMBL" id="PQP19027.1"/>
    </source>
</evidence>
<dbReference type="Proteomes" id="UP000239290">
    <property type="component" value="Unassembled WGS sequence"/>
</dbReference>